<dbReference type="PANTHER" id="PTHR43767:SF10">
    <property type="entry name" value="SURFACTIN SYNTHASE SUBUNIT 1"/>
    <property type="match status" value="1"/>
</dbReference>
<dbReference type="Pfam" id="PF00550">
    <property type="entry name" value="PP-binding"/>
    <property type="match status" value="1"/>
</dbReference>
<dbReference type="Pfam" id="PF00501">
    <property type="entry name" value="AMP-binding"/>
    <property type="match status" value="1"/>
</dbReference>
<dbReference type="InterPro" id="IPR042099">
    <property type="entry name" value="ANL_N_sf"/>
</dbReference>
<keyword evidence="1" id="KW-0472">Membrane</keyword>
<dbReference type="InterPro" id="IPR050237">
    <property type="entry name" value="ATP-dep_AMP-bd_enzyme"/>
</dbReference>
<protein>
    <submittedName>
        <fullName evidence="4">AMP-binding protein</fullName>
    </submittedName>
</protein>
<reference evidence="5" key="1">
    <citation type="journal article" date="2019" name="Int. J. Syst. Evol. Microbiol.">
        <title>The Global Catalogue of Microorganisms (GCM) 10K type strain sequencing project: providing services to taxonomists for standard genome sequencing and annotation.</title>
        <authorList>
            <consortium name="The Broad Institute Genomics Platform"/>
            <consortium name="The Broad Institute Genome Sequencing Center for Infectious Disease"/>
            <person name="Wu L."/>
            <person name="Ma J."/>
        </authorList>
    </citation>
    <scope>NUCLEOTIDE SEQUENCE [LARGE SCALE GENOMIC DNA]</scope>
    <source>
        <strain evidence="5">CGMCC-1.15741</strain>
    </source>
</reference>
<keyword evidence="5" id="KW-1185">Reference proteome</keyword>
<evidence type="ECO:0000313" key="4">
    <source>
        <dbReference type="EMBL" id="MFC6199589.1"/>
    </source>
</evidence>
<dbReference type="Gene3D" id="1.10.1200.10">
    <property type="entry name" value="ACP-like"/>
    <property type="match status" value="1"/>
</dbReference>
<evidence type="ECO:0000259" key="3">
    <source>
        <dbReference type="Pfam" id="PF00550"/>
    </source>
</evidence>
<dbReference type="RefSeq" id="WP_377380744.1">
    <property type="nucleotide sequence ID" value="NZ_JBHSSW010000066.1"/>
</dbReference>
<feature type="transmembrane region" description="Helical" evidence="1">
    <location>
        <begin position="598"/>
        <end position="619"/>
    </location>
</feature>
<feature type="transmembrane region" description="Helical" evidence="1">
    <location>
        <begin position="775"/>
        <end position="792"/>
    </location>
</feature>
<feature type="transmembrane region" description="Helical" evidence="1">
    <location>
        <begin position="701"/>
        <end position="719"/>
    </location>
</feature>
<evidence type="ECO:0000256" key="1">
    <source>
        <dbReference type="SAM" id="Phobius"/>
    </source>
</evidence>
<keyword evidence="1" id="KW-1133">Transmembrane helix</keyword>
<sequence>MLFGVEDRQADHSAALIGPAGHVITYHDLAAQIAETATLLGAERRLLVIEAHRNLETLVAYLGALSAGHAVAMLAPDDMRALSGFIRDFAPDGVFDGQGWELQPITARPKLHPDLALLLSTSGSTGDSKFVRLSRENLVANARAIADYLQLTPQDRSAHILPLQYCYGLSVLHSHLIAGASVYIAPSSVISDDFLPAIEAQGCTNLSGVPHTYRLLEKSDFRARQTRPLRFMTVAGGKMPPDLATTYHTHLNKRQGELFLMYGQTEATARIAYLPPSELTKHMDTIGRAIPGGELSLLDEQGQPFNDTGKPGELIYRGPNVMMGYASALEDLSRGPEIDWLHTGDLAERTANGFFRIVGRLKRMSKISGNRISHDAIEQALSRDGIDALVTGDDKSLLILHATTWSTDYILSRTAQLSGLPKMVLRVDYVPALPRLPTGKPDYPAARQRLEDLRAIEEQDAQSADIRAIFRETFPGARIDDTDSFVSLGGDSLSHVQMSLRLEQVFGGLPRKWETLTVAELSDRNSPRPIRSEIGSDILIRISAIVLVVIHHATLWPIPGGAAAMLIMAGFSLGRFQATSALKPGQPWKLLTGLPKVLLPYAIILIGYGLAWGDFPWASALLMGNFGFADPVNHDMMPYLYWFVEIYAQLILIMFGLILIPPVRRFALDRPFAFSLSLIAAGVAMRFGWAQNWDFGNRQIFTVPWNFFLFALGWAASTARGLNQRLVIFALACVLLPLGAYYGGNWIGGWIKFMLQFPVMALLLFVPTVAMSKRLIAPLLTFASSTYHIYLFHRIVPEHFPEWLGSTWSQPFFVTVSIVFGIACGIAAYVAQNALLKWVSRRLMPELDGLMFRLRLRKSTEAAE</sequence>
<dbReference type="Gene3D" id="3.40.50.12780">
    <property type="entry name" value="N-terminal domain of ligase-like"/>
    <property type="match status" value="1"/>
</dbReference>
<dbReference type="EMBL" id="JBHSSW010000066">
    <property type="protein sequence ID" value="MFC6199589.1"/>
    <property type="molecule type" value="Genomic_DNA"/>
</dbReference>
<dbReference type="InterPro" id="IPR000873">
    <property type="entry name" value="AMP-dep_synth/lig_dom"/>
</dbReference>
<comment type="caution">
    <text evidence="4">The sequence shown here is derived from an EMBL/GenBank/DDBJ whole genome shotgun (WGS) entry which is preliminary data.</text>
</comment>
<proteinExistence type="predicted"/>
<evidence type="ECO:0000259" key="2">
    <source>
        <dbReference type="Pfam" id="PF00501"/>
    </source>
</evidence>
<feature type="transmembrane region" description="Helical" evidence="1">
    <location>
        <begin position="726"/>
        <end position="744"/>
    </location>
</feature>
<dbReference type="InterPro" id="IPR009081">
    <property type="entry name" value="PP-bd_ACP"/>
</dbReference>
<dbReference type="SUPFAM" id="SSF56801">
    <property type="entry name" value="Acetyl-CoA synthetase-like"/>
    <property type="match status" value="1"/>
</dbReference>
<feature type="domain" description="Carrier" evidence="3">
    <location>
        <begin position="466"/>
        <end position="507"/>
    </location>
</feature>
<feature type="transmembrane region" description="Helical" evidence="1">
    <location>
        <begin position="812"/>
        <end position="836"/>
    </location>
</feature>
<gene>
    <name evidence="4" type="ORF">ACFQDM_16025</name>
</gene>
<organism evidence="4 5">
    <name type="scientific">Ponticaulis profundi</name>
    <dbReference type="NCBI Taxonomy" id="2665222"/>
    <lineage>
        <taxon>Bacteria</taxon>
        <taxon>Pseudomonadati</taxon>
        <taxon>Pseudomonadota</taxon>
        <taxon>Alphaproteobacteria</taxon>
        <taxon>Hyphomonadales</taxon>
        <taxon>Hyphomonadaceae</taxon>
        <taxon>Ponticaulis</taxon>
    </lineage>
</organism>
<feature type="domain" description="AMP-dependent synthetase/ligase" evidence="2">
    <location>
        <begin position="110"/>
        <end position="325"/>
    </location>
</feature>
<keyword evidence="1" id="KW-0812">Transmembrane</keyword>
<feature type="transmembrane region" description="Helical" evidence="1">
    <location>
        <begin position="561"/>
        <end position="578"/>
    </location>
</feature>
<accession>A0ABW1SDG9</accession>
<dbReference type="Proteomes" id="UP001596303">
    <property type="component" value="Unassembled WGS sequence"/>
</dbReference>
<dbReference type="InterPro" id="IPR036736">
    <property type="entry name" value="ACP-like_sf"/>
</dbReference>
<dbReference type="SUPFAM" id="SSF47336">
    <property type="entry name" value="ACP-like"/>
    <property type="match status" value="1"/>
</dbReference>
<name>A0ABW1SDG9_9PROT</name>
<feature type="transmembrane region" description="Helical" evidence="1">
    <location>
        <begin position="639"/>
        <end position="660"/>
    </location>
</feature>
<evidence type="ECO:0000313" key="5">
    <source>
        <dbReference type="Proteomes" id="UP001596303"/>
    </source>
</evidence>
<feature type="transmembrane region" description="Helical" evidence="1">
    <location>
        <begin position="672"/>
        <end position="689"/>
    </location>
</feature>
<feature type="transmembrane region" description="Helical" evidence="1">
    <location>
        <begin position="750"/>
        <end position="768"/>
    </location>
</feature>
<dbReference type="PANTHER" id="PTHR43767">
    <property type="entry name" value="LONG-CHAIN-FATTY-ACID--COA LIGASE"/>
    <property type="match status" value="1"/>
</dbReference>